<protein>
    <submittedName>
        <fullName evidence="1">Uncharacterized protein</fullName>
    </submittedName>
</protein>
<evidence type="ECO:0000313" key="2">
    <source>
        <dbReference type="Proteomes" id="UP000018538"/>
    </source>
</evidence>
<name>V7PH53_PLAYE</name>
<dbReference type="EMBL" id="KI635790">
    <property type="protein sequence ID" value="ETB58082.1"/>
    <property type="molecule type" value="Genomic_DNA"/>
</dbReference>
<dbReference type="AlphaFoldDB" id="V7PH53"/>
<keyword evidence="2" id="KW-1185">Reference proteome</keyword>
<accession>V7PH53</accession>
<reference evidence="1 2" key="1">
    <citation type="submission" date="2013-11" db="EMBL/GenBank/DDBJ databases">
        <title>The Genome Sequence of Plasmodium yoelii 17X.</title>
        <authorList>
            <consortium name="The Broad Institute Genomics Platform"/>
            <consortium name="The Broad Institute Genome Sequencing Center for Infectious Disease"/>
            <person name="Neafsey D."/>
            <person name="Adams J."/>
            <person name="Walker B."/>
            <person name="Young S.K."/>
            <person name="Zeng Q."/>
            <person name="Gargeya S."/>
            <person name="Fitzgerald M."/>
            <person name="Haas B."/>
            <person name="Abouelleil A."/>
            <person name="Alvarado L."/>
            <person name="Chapman S.B."/>
            <person name="Gainer-Dewar J."/>
            <person name="Goldberg J."/>
            <person name="Griggs A."/>
            <person name="Gujja S."/>
            <person name="Hansen M."/>
            <person name="Howarth C."/>
            <person name="Imamovic A."/>
            <person name="Ireland A."/>
            <person name="Larimer J."/>
            <person name="McCowan C."/>
            <person name="Murphy C."/>
            <person name="Pearson M."/>
            <person name="Poon T.W."/>
            <person name="Priest M."/>
            <person name="Roberts A."/>
            <person name="Saif S."/>
            <person name="Shea T."/>
            <person name="Sykes S."/>
            <person name="Wortman J."/>
            <person name="Nusbaum C."/>
            <person name="Birren B."/>
        </authorList>
    </citation>
    <scope>NUCLEOTIDE SEQUENCE [LARGE SCALE GENOMIC DNA]</scope>
    <source>
        <strain evidence="1 2">17X</strain>
    </source>
</reference>
<organism evidence="1 2">
    <name type="scientific">Plasmodium yoelii 17X</name>
    <dbReference type="NCBI Taxonomy" id="1323249"/>
    <lineage>
        <taxon>Eukaryota</taxon>
        <taxon>Sar</taxon>
        <taxon>Alveolata</taxon>
        <taxon>Apicomplexa</taxon>
        <taxon>Aconoidasida</taxon>
        <taxon>Haemosporida</taxon>
        <taxon>Plasmodiidae</taxon>
        <taxon>Plasmodium</taxon>
        <taxon>Plasmodium (Vinckeia)</taxon>
    </lineage>
</organism>
<sequence length="60" mass="7112">MSKNFDKNLVALISRLILEKKYKKDNTQRINFENDIKINYKNNNELKGNTLSKCMGFMKI</sequence>
<gene>
    <name evidence="1" type="ORF">YYC_04167</name>
</gene>
<dbReference type="Proteomes" id="UP000018538">
    <property type="component" value="Unassembled WGS sequence"/>
</dbReference>
<proteinExistence type="predicted"/>
<evidence type="ECO:0000313" key="1">
    <source>
        <dbReference type="EMBL" id="ETB58082.1"/>
    </source>
</evidence>